<sequence>MDVERSLFRSGHERIETVETIQMKGIEKDEADIISMNRIGICGCPALTSSSSLLIPCDNFRRRWLNNHRGMGTKLAAAMCTTNGNNWMM</sequence>
<dbReference type="Proteomes" id="UP001177023">
    <property type="component" value="Unassembled WGS sequence"/>
</dbReference>
<dbReference type="AlphaFoldDB" id="A0AA36D3B9"/>
<keyword evidence="2" id="KW-1185">Reference proteome</keyword>
<gene>
    <name evidence="1" type="ORF">MSPICULIGERA_LOCUS17104</name>
</gene>
<dbReference type="EMBL" id="CATQJA010002655">
    <property type="protein sequence ID" value="CAJ0578864.1"/>
    <property type="molecule type" value="Genomic_DNA"/>
</dbReference>
<accession>A0AA36D3B9</accession>
<organism evidence="1 2">
    <name type="scientific">Mesorhabditis spiculigera</name>
    <dbReference type="NCBI Taxonomy" id="96644"/>
    <lineage>
        <taxon>Eukaryota</taxon>
        <taxon>Metazoa</taxon>
        <taxon>Ecdysozoa</taxon>
        <taxon>Nematoda</taxon>
        <taxon>Chromadorea</taxon>
        <taxon>Rhabditida</taxon>
        <taxon>Rhabditina</taxon>
        <taxon>Rhabditomorpha</taxon>
        <taxon>Rhabditoidea</taxon>
        <taxon>Rhabditidae</taxon>
        <taxon>Mesorhabditinae</taxon>
        <taxon>Mesorhabditis</taxon>
    </lineage>
</organism>
<proteinExistence type="predicted"/>
<comment type="caution">
    <text evidence="1">The sequence shown here is derived from an EMBL/GenBank/DDBJ whole genome shotgun (WGS) entry which is preliminary data.</text>
</comment>
<reference evidence="1" key="1">
    <citation type="submission" date="2023-06" db="EMBL/GenBank/DDBJ databases">
        <authorList>
            <person name="Delattre M."/>
        </authorList>
    </citation>
    <scope>NUCLEOTIDE SEQUENCE</scope>
    <source>
        <strain evidence="1">AF72</strain>
    </source>
</reference>
<protein>
    <submittedName>
        <fullName evidence="1">Uncharacterized protein</fullName>
    </submittedName>
</protein>
<evidence type="ECO:0000313" key="1">
    <source>
        <dbReference type="EMBL" id="CAJ0578864.1"/>
    </source>
</evidence>
<name>A0AA36D3B9_9BILA</name>
<evidence type="ECO:0000313" key="2">
    <source>
        <dbReference type="Proteomes" id="UP001177023"/>
    </source>
</evidence>
<feature type="non-terminal residue" evidence="1">
    <location>
        <position position="1"/>
    </location>
</feature>